<comment type="function">
    <text evidence="4">Exhibits S-adenosyl-L-methionine-dependent methyltransferase activity.</text>
</comment>
<organism evidence="5 6">
    <name type="scientific">Pseudomonas syringae pv. solidagae</name>
    <dbReference type="NCBI Taxonomy" id="264458"/>
    <lineage>
        <taxon>Bacteria</taxon>
        <taxon>Pseudomonadati</taxon>
        <taxon>Pseudomonadota</taxon>
        <taxon>Gammaproteobacteria</taxon>
        <taxon>Pseudomonadales</taxon>
        <taxon>Pseudomonadaceae</taxon>
        <taxon>Pseudomonas</taxon>
        <taxon>Pseudomonas syringae</taxon>
    </lineage>
</organism>
<dbReference type="GO" id="GO:0008168">
    <property type="term" value="F:methyltransferase activity"/>
    <property type="evidence" value="ECO:0007669"/>
    <property type="project" value="UniProtKB-UniRule"/>
</dbReference>
<dbReference type="InterPro" id="IPR011610">
    <property type="entry name" value="SAM_mthyl_Trfase_ML2640-like"/>
</dbReference>
<comment type="caution">
    <text evidence="5">The sequence shown here is derived from an EMBL/GenBank/DDBJ whole genome shotgun (WGS) entry which is preliminary data.</text>
</comment>
<dbReference type="Gene3D" id="3.40.50.150">
    <property type="entry name" value="Vaccinia Virus protein VP39"/>
    <property type="match status" value="1"/>
</dbReference>
<dbReference type="Pfam" id="PF04072">
    <property type="entry name" value="LCM"/>
    <property type="match status" value="1"/>
</dbReference>
<accession>A0A0P9ZKE6</accession>
<dbReference type="EMBL" id="RBTH01000222">
    <property type="protein sequence ID" value="RMT44832.1"/>
    <property type="molecule type" value="Genomic_DNA"/>
</dbReference>
<reference evidence="5 6" key="1">
    <citation type="submission" date="2018-08" db="EMBL/GenBank/DDBJ databases">
        <title>Recombination of ecologically and evolutionarily significant loci maintains genetic cohesion in the Pseudomonas syringae species complex.</title>
        <authorList>
            <person name="Dillon M."/>
            <person name="Thakur S."/>
            <person name="Almeida R.N.D."/>
            <person name="Weir B.S."/>
            <person name="Guttman D.S."/>
        </authorList>
    </citation>
    <scope>NUCLEOTIDE SEQUENCE [LARGE SCALE GENOMIC DNA]</scope>
    <source>
        <strain evidence="5 6">ICMP 16926</strain>
    </source>
</reference>
<name>A0A0P9ZKE6_PSESX</name>
<keyword evidence="3 5" id="KW-0808">Transferase</keyword>
<sequence length="311" mass="34836">MKDNHAENISWPIVRYRKAMMLTSQKNVINTGIPSRTAFQVAELRAAHQLLDEPIIFNDPLALPILGEQAATDLRQYPFQSNDLHARGIRAVVVIRSRLAEDELKKCVHSGVKQYVVLGAGLDTFALRNTYLEEGLHVFEVDHPSTQEWKRSLLKEASIKVPDSLTFVAVDFESNTLAEELQKAGFRADQPAFFSWLGVTIYISQEAILDTLTFVASLPKGSGIIFDYGVTPTLLDPIENAIGDYLVSLIGQLGEPWKTWLDPAVIENELQSIGFQSVRDYGSVELNELYLARRKDGLRMLGTFRLICAKT</sequence>
<dbReference type="AlphaFoldDB" id="A0A0P9ZKE6"/>
<evidence type="ECO:0000313" key="5">
    <source>
        <dbReference type="EMBL" id="RMT44832.1"/>
    </source>
</evidence>
<evidence type="ECO:0000256" key="3">
    <source>
        <dbReference type="ARBA" id="ARBA00022679"/>
    </source>
</evidence>
<dbReference type="EC" id="2.1.1.-" evidence="4"/>
<dbReference type="Proteomes" id="UP000268096">
    <property type="component" value="Unassembled WGS sequence"/>
</dbReference>
<evidence type="ECO:0000256" key="4">
    <source>
        <dbReference type="RuleBase" id="RU362030"/>
    </source>
</evidence>
<comment type="similarity">
    <text evidence="1 4">Belongs to the UPF0677 family.</text>
</comment>
<evidence type="ECO:0000256" key="2">
    <source>
        <dbReference type="ARBA" id="ARBA00022603"/>
    </source>
</evidence>
<dbReference type="GO" id="GO:0032259">
    <property type="term" value="P:methylation"/>
    <property type="evidence" value="ECO:0007669"/>
    <property type="project" value="UniProtKB-KW"/>
</dbReference>
<dbReference type="InterPro" id="IPR007213">
    <property type="entry name" value="Ppm1/Ppm2/Tcmp"/>
</dbReference>
<proteinExistence type="inferred from homology"/>
<dbReference type="PANTHER" id="PTHR43619:SF2">
    <property type="entry name" value="S-ADENOSYL-L-METHIONINE-DEPENDENT METHYLTRANSFERASES SUPERFAMILY PROTEIN"/>
    <property type="match status" value="1"/>
</dbReference>
<dbReference type="SUPFAM" id="SSF53335">
    <property type="entry name" value="S-adenosyl-L-methionine-dependent methyltransferases"/>
    <property type="match status" value="1"/>
</dbReference>
<dbReference type="InterPro" id="IPR029063">
    <property type="entry name" value="SAM-dependent_MTases_sf"/>
</dbReference>
<gene>
    <name evidence="5" type="ORF">ALP48_100822</name>
</gene>
<dbReference type="NCBIfam" id="TIGR00027">
    <property type="entry name" value="mthyl_TIGR00027"/>
    <property type="match status" value="1"/>
</dbReference>
<evidence type="ECO:0000313" key="6">
    <source>
        <dbReference type="Proteomes" id="UP000268096"/>
    </source>
</evidence>
<keyword evidence="4" id="KW-0949">S-adenosyl-L-methionine</keyword>
<dbReference type="PANTHER" id="PTHR43619">
    <property type="entry name" value="S-ADENOSYL-L-METHIONINE-DEPENDENT METHYLTRANSFERASE YKTD-RELATED"/>
    <property type="match status" value="1"/>
</dbReference>
<protein>
    <recommendedName>
        <fullName evidence="4">S-adenosyl-L-methionine-dependent methyltransferase</fullName>
        <ecNumber evidence="4">2.1.1.-</ecNumber>
    </recommendedName>
</protein>
<keyword evidence="2 4" id="KW-0489">Methyltransferase</keyword>
<evidence type="ECO:0000256" key="1">
    <source>
        <dbReference type="ARBA" id="ARBA00008138"/>
    </source>
</evidence>